<dbReference type="Proteomes" id="UP000196386">
    <property type="component" value="Unassembled WGS sequence"/>
</dbReference>
<evidence type="ECO:0000313" key="1">
    <source>
        <dbReference type="EMBL" id="OUP69459.1"/>
    </source>
</evidence>
<dbReference type="EMBL" id="NFKP01000009">
    <property type="protein sequence ID" value="OUP69459.1"/>
    <property type="molecule type" value="Genomic_DNA"/>
</dbReference>
<proteinExistence type="predicted"/>
<organism evidence="1 3">
    <name type="scientific">Anaerotruncus colihominis</name>
    <dbReference type="NCBI Taxonomy" id="169435"/>
    <lineage>
        <taxon>Bacteria</taxon>
        <taxon>Bacillati</taxon>
        <taxon>Bacillota</taxon>
        <taxon>Clostridia</taxon>
        <taxon>Eubacteriales</taxon>
        <taxon>Oscillospiraceae</taxon>
        <taxon>Anaerotruncus</taxon>
    </lineage>
</organism>
<protein>
    <submittedName>
        <fullName evidence="1">Uncharacterized protein</fullName>
    </submittedName>
</protein>
<evidence type="ECO:0000313" key="4">
    <source>
        <dbReference type="Proteomes" id="UP000260828"/>
    </source>
</evidence>
<evidence type="ECO:0000313" key="2">
    <source>
        <dbReference type="EMBL" id="RGE65451.1"/>
    </source>
</evidence>
<dbReference type="EMBL" id="QVME01000013">
    <property type="protein sequence ID" value="RGE65451.1"/>
    <property type="molecule type" value="Genomic_DNA"/>
</dbReference>
<reference evidence="1" key="2">
    <citation type="journal article" date="2018" name="BMC Genomics">
        <title>Whole genome sequencing and function prediction of 133 gut anaerobes isolated from chicken caecum in pure cultures.</title>
        <authorList>
            <person name="Medvecky M."/>
            <person name="Cejkova D."/>
            <person name="Polansky O."/>
            <person name="Karasova D."/>
            <person name="Kubasova T."/>
            <person name="Cizek A."/>
            <person name="Rychlik I."/>
        </authorList>
    </citation>
    <scope>NUCLEOTIDE SEQUENCE</scope>
    <source>
        <strain evidence="1">An175</strain>
    </source>
</reference>
<dbReference type="Proteomes" id="UP000260828">
    <property type="component" value="Unassembled WGS sequence"/>
</dbReference>
<evidence type="ECO:0000313" key="3">
    <source>
        <dbReference type="Proteomes" id="UP000196386"/>
    </source>
</evidence>
<gene>
    <name evidence="1" type="ORF">B5F11_08900</name>
    <name evidence="2" type="ORF">DXC40_17010</name>
</gene>
<dbReference type="AlphaFoldDB" id="A0A1Y4N0S0"/>
<comment type="caution">
    <text evidence="1">The sequence shown here is derived from an EMBL/GenBank/DDBJ whole genome shotgun (WGS) entry which is preliminary data.</text>
</comment>
<name>A0A1Y4N0S0_9FIRM</name>
<reference evidence="2 4" key="3">
    <citation type="submission" date="2018-08" db="EMBL/GenBank/DDBJ databases">
        <title>A genome reference for cultivated species of the human gut microbiota.</title>
        <authorList>
            <person name="Zou Y."/>
            <person name="Xue W."/>
            <person name="Luo G."/>
        </authorList>
    </citation>
    <scope>NUCLEOTIDE SEQUENCE [LARGE SCALE GENOMIC DNA]</scope>
    <source>
        <strain evidence="2 4">TF05-12AC</strain>
    </source>
</reference>
<accession>A0A1Y4N0S0</accession>
<sequence length="81" mass="9506">MSLWCTALKDTRPGPYFSVACPLFAAQPVRPQCQTHYLRRSRLKFFGIPFFQKRYEVFRRGIFSKRPEKAGGGQPWNSFFV</sequence>
<reference evidence="3" key="1">
    <citation type="submission" date="2017-04" db="EMBL/GenBank/DDBJ databases">
        <title>Function of individual gut microbiota members based on whole genome sequencing of pure cultures obtained from chicken caecum.</title>
        <authorList>
            <person name="Medvecky M."/>
            <person name="Cejkova D."/>
            <person name="Polansky O."/>
            <person name="Karasova D."/>
            <person name="Kubasova T."/>
            <person name="Cizek A."/>
            <person name="Rychlik I."/>
        </authorList>
    </citation>
    <scope>NUCLEOTIDE SEQUENCE [LARGE SCALE GENOMIC DNA]</scope>
    <source>
        <strain evidence="3">An175</strain>
    </source>
</reference>